<evidence type="ECO:0000256" key="7">
    <source>
        <dbReference type="ARBA" id="ARBA00023002"/>
    </source>
</evidence>
<dbReference type="PANTHER" id="PTHR24287:SF17">
    <property type="entry name" value="P450, PUTATIVE (EUROFUNG)-RELATED"/>
    <property type="match status" value="1"/>
</dbReference>
<dbReference type="PRINTS" id="PR00385">
    <property type="entry name" value="P450"/>
</dbReference>
<reference evidence="14 15" key="1">
    <citation type="journal article" date="2015" name="BMC Genomics">
        <title>Gene expression during zombie ant biting behavior reflects the complexity underlying fungal parasitic behavioral manipulation.</title>
        <authorList>
            <person name="de Bekker C."/>
            <person name="Ohm R.A."/>
            <person name="Loreto R.G."/>
            <person name="Sebastian A."/>
            <person name="Albert I."/>
            <person name="Merrow M."/>
            <person name="Brachmann A."/>
            <person name="Hughes D.P."/>
        </authorList>
    </citation>
    <scope>NUCLEOTIDE SEQUENCE [LARGE SCALE GENOMIC DNA]</scope>
    <source>
        <strain evidence="14 15">SC16a</strain>
    </source>
</reference>
<proteinExistence type="inferred from homology"/>
<dbReference type="PROSITE" id="PS00086">
    <property type="entry name" value="CYTOCHROME_P450"/>
    <property type="match status" value="1"/>
</dbReference>
<keyword evidence="8 11" id="KW-0408">Iron</keyword>
<reference evidence="14 15" key="2">
    <citation type="journal article" date="2017" name="Sci. Rep.">
        <title>Ant-infecting Ophiocordyceps genomes reveal a high diversity of potential behavioral manipulation genes and a possible major role for enterotoxins.</title>
        <authorList>
            <person name="de Bekker C."/>
            <person name="Ohm R.A."/>
            <person name="Evans H.C."/>
            <person name="Brachmann A."/>
            <person name="Hughes D.P."/>
        </authorList>
    </citation>
    <scope>NUCLEOTIDE SEQUENCE [LARGE SCALE GENOMIC DNA]</scope>
    <source>
        <strain evidence="14 15">SC16a</strain>
    </source>
</reference>
<accession>A0A2A9PKV3</accession>
<dbReference type="GO" id="GO:0004497">
    <property type="term" value="F:monooxygenase activity"/>
    <property type="evidence" value="ECO:0007669"/>
    <property type="project" value="UniProtKB-KW"/>
</dbReference>
<dbReference type="AlphaFoldDB" id="A0A2A9PKV3"/>
<evidence type="ECO:0000313" key="15">
    <source>
        <dbReference type="Proteomes" id="UP000037136"/>
    </source>
</evidence>
<dbReference type="OrthoDB" id="1470350at2759"/>
<dbReference type="PRINTS" id="PR00463">
    <property type="entry name" value="EP450I"/>
</dbReference>
<evidence type="ECO:0000256" key="12">
    <source>
        <dbReference type="RuleBase" id="RU000461"/>
    </source>
</evidence>
<organism evidence="14 15">
    <name type="scientific">Ophiocordyceps unilateralis</name>
    <name type="common">Zombie-ant fungus</name>
    <name type="synonym">Torrubia unilateralis</name>
    <dbReference type="NCBI Taxonomy" id="268505"/>
    <lineage>
        <taxon>Eukaryota</taxon>
        <taxon>Fungi</taxon>
        <taxon>Dikarya</taxon>
        <taxon>Ascomycota</taxon>
        <taxon>Pezizomycotina</taxon>
        <taxon>Sordariomycetes</taxon>
        <taxon>Hypocreomycetidae</taxon>
        <taxon>Hypocreales</taxon>
        <taxon>Ophiocordycipitaceae</taxon>
        <taxon>Ophiocordyceps</taxon>
    </lineage>
</organism>
<protein>
    <recommendedName>
        <fullName evidence="16">Cytochrome P450</fullName>
    </recommendedName>
</protein>
<dbReference type="InterPro" id="IPR047146">
    <property type="entry name" value="Cyt_P450_E_CYP52_fungi"/>
</dbReference>
<evidence type="ECO:0000256" key="3">
    <source>
        <dbReference type="ARBA" id="ARBA00010617"/>
    </source>
</evidence>
<evidence type="ECO:0000256" key="1">
    <source>
        <dbReference type="ARBA" id="ARBA00001971"/>
    </source>
</evidence>
<keyword evidence="9 12" id="KW-0503">Monooxygenase</keyword>
<keyword evidence="10 13" id="KW-0472">Membrane</keyword>
<dbReference type="GO" id="GO:0016705">
    <property type="term" value="F:oxidoreductase activity, acting on paired donors, with incorporation or reduction of molecular oxygen"/>
    <property type="evidence" value="ECO:0007669"/>
    <property type="project" value="InterPro"/>
</dbReference>
<evidence type="ECO:0000256" key="5">
    <source>
        <dbReference type="ARBA" id="ARBA00022723"/>
    </source>
</evidence>
<evidence type="ECO:0000256" key="10">
    <source>
        <dbReference type="ARBA" id="ARBA00023136"/>
    </source>
</evidence>
<dbReference type="EMBL" id="LAZP02000052">
    <property type="protein sequence ID" value="PFH61854.1"/>
    <property type="molecule type" value="Genomic_DNA"/>
</dbReference>
<dbReference type="GO" id="GO:0016020">
    <property type="term" value="C:membrane"/>
    <property type="evidence" value="ECO:0007669"/>
    <property type="project" value="UniProtKB-SubCell"/>
</dbReference>
<keyword evidence="5 11" id="KW-0479">Metal-binding</keyword>
<sequence length="529" mass="59596">MKNATAESVPWAWSTGDVAVRLSLVFLLSLAALAYPSLMAYRDRKQANSEMWRGTQSPPWIPQRRLLRGLDLAVEFALAVRDDGLIPFCESRFMLPGKSTVQLYLGGAHIYYTWEPVNIKALHDHKTWHMPRDRKVSMASLLGKGVFTTDGAEWQHSREMLRPSFTRSQVAARVDALEGHVSRALARIPRDGSTIDLSDVFFRLILDVGSEQLFGEPVGALCEEGEDIFGHAWERAMATCFKRSAFVPLLEWLPWANTTTKDMKHVFGIVDAHIQKALDRRRLQQLSGKDASGKRHVFLEELVTRTDDAHRIRTELLNLLAAGRNTTASMLSSTFFILGKRPDVWRKLQDDVATLEGRHPSLEQLKRLSYVDAVLRETLRLYPVVPVLSREAAEDTTLPTGGGADGTAPLMVKKGQLVHFNLSMLHRRKDLHGEYADEFRPERWLDDSVMSIHGPQPTWKYLPFGAGARVCMGQQLGMAYGAYIIVRLCQHFDRLEGRDPREWQGRVAETMTSAHGAKVGLYAREGVGE</sequence>
<name>A0A2A9PKV3_OPHUN</name>
<keyword evidence="7 12" id="KW-0560">Oxidoreductase</keyword>
<evidence type="ECO:0000256" key="2">
    <source>
        <dbReference type="ARBA" id="ARBA00004167"/>
    </source>
</evidence>
<evidence type="ECO:0000256" key="6">
    <source>
        <dbReference type="ARBA" id="ARBA00022989"/>
    </source>
</evidence>
<dbReference type="Pfam" id="PF00067">
    <property type="entry name" value="p450"/>
    <property type="match status" value="1"/>
</dbReference>
<evidence type="ECO:0000313" key="14">
    <source>
        <dbReference type="EMBL" id="PFH61854.1"/>
    </source>
</evidence>
<keyword evidence="4 13" id="KW-0812">Transmembrane</keyword>
<dbReference type="InterPro" id="IPR017972">
    <property type="entry name" value="Cyt_P450_CS"/>
</dbReference>
<comment type="cofactor">
    <cofactor evidence="1 11">
        <name>heme</name>
        <dbReference type="ChEBI" id="CHEBI:30413"/>
    </cofactor>
</comment>
<dbReference type="SUPFAM" id="SSF48264">
    <property type="entry name" value="Cytochrome P450"/>
    <property type="match status" value="1"/>
</dbReference>
<keyword evidence="6 13" id="KW-1133">Transmembrane helix</keyword>
<feature type="binding site" description="axial binding residue" evidence="11">
    <location>
        <position position="471"/>
    </location>
    <ligand>
        <name>heme</name>
        <dbReference type="ChEBI" id="CHEBI:30413"/>
    </ligand>
    <ligandPart>
        <name>Fe</name>
        <dbReference type="ChEBI" id="CHEBI:18248"/>
    </ligandPart>
</feature>
<dbReference type="Proteomes" id="UP000037136">
    <property type="component" value="Unassembled WGS sequence"/>
</dbReference>
<dbReference type="Gene3D" id="1.10.630.10">
    <property type="entry name" value="Cytochrome P450"/>
    <property type="match status" value="1"/>
</dbReference>
<dbReference type="InterPro" id="IPR001128">
    <property type="entry name" value="Cyt_P450"/>
</dbReference>
<comment type="caution">
    <text evidence="14">The sequence shown here is derived from an EMBL/GenBank/DDBJ whole genome shotgun (WGS) entry which is preliminary data.</text>
</comment>
<evidence type="ECO:0000256" key="9">
    <source>
        <dbReference type="ARBA" id="ARBA00023033"/>
    </source>
</evidence>
<gene>
    <name evidence="14" type="ORF">XA68_16085</name>
</gene>
<keyword evidence="11 12" id="KW-0349">Heme</keyword>
<dbReference type="GO" id="GO:0005506">
    <property type="term" value="F:iron ion binding"/>
    <property type="evidence" value="ECO:0007669"/>
    <property type="project" value="InterPro"/>
</dbReference>
<evidence type="ECO:0000256" key="13">
    <source>
        <dbReference type="SAM" id="Phobius"/>
    </source>
</evidence>
<dbReference type="GO" id="GO:0020037">
    <property type="term" value="F:heme binding"/>
    <property type="evidence" value="ECO:0007669"/>
    <property type="project" value="InterPro"/>
</dbReference>
<evidence type="ECO:0000256" key="8">
    <source>
        <dbReference type="ARBA" id="ARBA00023004"/>
    </source>
</evidence>
<evidence type="ECO:0000256" key="4">
    <source>
        <dbReference type="ARBA" id="ARBA00022692"/>
    </source>
</evidence>
<dbReference type="InterPro" id="IPR036396">
    <property type="entry name" value="Cyt_P450_sf"/>
</dbReference>
<feature type="transmembrane region" description="Helical" evidence="13">
    <location>
        <begin position="20"/>
        <end position="41"/>
    </location>
</feature>
<comment type="subcellular location">
    <subcellularLocation>
        <location evidence="2">Membrane</location>
        <topology evidence="2">Single-pass membrane protein</topology>
    </subcellularLocation>
</comment>
<dbReference type="PANTHER" id="PTHR24287">
    <property type="entry name" value="P450, PUTATIVE (EUROFUNG)-RELATED"/>
    <property type="match status" value="1"/>
</dbReference>
<dbReference type="InterPro" id="IPR002401">
    <property type="entry name" value="Cyt_P450_E_grp-I"/>
</dbReference>
<comment type="similarity">
    <text evidence="3 12">Belongs to the cytochrome P450 family.</text>
</comment>
<evidence type="ECO:0000256" key="11">
    <source>
        <dbReference type="PIRSR" id="PIRSR602401-1"/>
    </source>
</evidence>
<evidence type="ECO:0008006" key="16">
    <source>
        <dbReference type="Google" id="ProtNLM"/>
    </source>
</evidence>
<keyword evidence="15" id="KW-1185">Reference proteome</keyword>
<dbReference type="CDD" id="cd11063">
    <property type="entry name" value="CYP52"/>
    <property type="match status" value="1"/>
</dbReference>
<dbReference type="STRING" id="268505.A0A2A9PKV3"/>